<dbReference type="Proteomes" id="UP001139031">
    <property type="component" value="Unassembled WGS sequence"/>
</dbReference>
<organism evidence="7 8">
    <name type="scientific">Nannocystis pusilla</name>
    <dbReference type="NCBI Taxonomy" id="889268"/>
    <lineage>
        <taxon>Bacteria</taxon>
        <taxon>Pseudomonadati</taxon>
        <taxon>Myxococcota</taxon>
        <taxon>Polyangia</taxon>
        <taxon>Nannocystales</taxon>
        <taxon>Nannocystaceae</taxon>
        <taxon>Nannocystis</taxon>
    </lineage>
</organism>
<dbReference type="NCBIfam" id="TIGR02232">
    <property type="entry name" value="myxo_disulf_rpt"/>
    <property type="match status" value="3"/>
</dbReference>
<keyword evidence="8" id="KW-1185">Reference proteome</keyword>
<evidence type="ECO:0000313" key="8">
    <source>
        <dbReference type="Proteomes" id="UP001139031"/>
    </source>
</evidence>
<dbReference type="Pfam" id="PF00147">
    <property type="entry name" value="Fibrinogen_C"/>
    <property type="match status" value="1"/>
</dbReference>
<evidence type="ECO:0000313" key="7">
    <source>
        <dbReference type="EMBL" id="MBZ5710365.1"/>
    </source>
</evidence>
<evidence type="ECO:0000256" key="2">
    <source>
        <dbReference type="ARBA" id="ARBA00022737"/>
    </source>
</evidence>
<dbReference type="InterPro" id="IPR011936">
    <property type="entry name" value="Myxo_disulph_rpt"/>
</dbReference>
<dbReference type="RefSeq" id="WP_224192133.1">
    <property type="nucleotide sequence ID" value="NZ_JAIRAU010000015.1"/>
</dbReference>
<gene>
    <name evidence="7" type="ORF">K7C98_13965</name>
</gene>
<dbReference type="Pfam" id="PF13948">
    <property type="entry name" value="DUF4215"/>
    <property type="match status" value="1"/>
</dbReference>
<evidence type="ECO:0000256" key="4">
    <source>
        <dbReference type="SAM" id="MobiDB-lite"/>
    </source>
</evidence>
<keyword evidence="2" id="KW-0677">Repeat</keyword>
<feature type="domain" description="Fibrinogen C-terminal" evidence="6">
    <location>
        <begin position="292"/>
        <end position="351"/>
    </location>
</feature>
<dbReference type="PROSITE" id="PS51406">
    <property type="entry name" value="FIBRINOGEN_C_2"/>
    <property type="match status" value="1"/>
</dbReference>
<evidence type="ECO:0000256" key="1">
    <source>
        <dbReference type="ARBA" id="ARBA00022729"/>
    </source>
</evidence>
<feature type="signal peptide" evidence="5">
    <location>
        <begin position="1"/>
        <end position="21"/>
    </location>
</feature>
<comment type="caution">
    <text evidence="7">The sequence shown here is derived from an EMBL/GenBank/DDBJ whole genome shotgun (WGS) entry which is preliminary data.</text>
</comment>
<proteinExistence type="predicted"/>
<feature type="compositionally biased region" description="Polar residues" evidence="4">
    <location>
        <begin position="36"/>
        <end position="57"/>
    </location>
</feature>
<dbReference type="InterPro" id="IPR002181">
    <property type="entry name" value="Fibrinogen_a/b/g_C_dom"/>
</dbReference>
<dbReference type="SUPFAM" id="SSF56496">
    <property type="entry name" value="Fibrinogen C-terminal domain-like"/>
    <property type="match status" value="1"/>
</dbReference>
<evidence type="ECO:0000256" key="3">
    <source>
        <dbReference type="ARBA" id="ARBA00023157"/>
    </source>
</evidence>
<dbReference type="Gene3D" id="3.90.215.10">
    <property type="entry name" value="Gamma Fibrinogen, chain A, domain 1"/>
    <property type="match status" value="1"/>
</dbReference>
<reference evidence="7" key="1">
    <citation type="submission" date="2021-08" db="EMBL/GenBank/DDBJ databases">
        <authorList>
            <person name="Stevens D.C."/>
        </authorList>
    </citation>
    <scope>NUCLEOTIDE SEQUENCE</scope>
    <source>
        <strain evidence="7">DSM 53165</strain>
    </source>
</reference>
<keyword evidence="3" id="KW-1015">Disulfide bond</keyword>
<keyword evidence="1 5" id="KW-0732">Signal</keyword>
<evidence type="ECO:0000256" key="5">
    <source>
        <dbReference type="SAM" id="SignalP"/>
    </source>
</evidence>
<accession>A0ABS7TQ97</accession>
<protein>
    <submittedName>
        <fullName evidence="7">DUF4215 domain-containing protein</fullName>
    </submittedName>
</protein>
<dbReference type="InterPro" id="IPR014716">
    <property type="entry name" value="Fibrinogen_a/b/g_C_1"/>
</dbReference>
<name>A0ABS7TQ97_9BACT</name>
<feature type="region of interest" description="Disordered" evidence="4">
    <location>
        <begin position="26"/>
        <end position="59"/>
    </location>
</feature>
<dbReference type="InterPro" id="IPR036056">
    <property type="entry name" value="Fibrinogen-like_C"/>
</dbReference>
<dbReference type="EMBL" id="JAIRAU010000015">
    <property type="protein sequence ID" value="MBZ5710365.1"/>
    <property type="molecule type" value="Genomic_DNA"/>
</dbReference>
<feature type="chain" id="PRO_5047527895" evidence="5">
    <location>
        <begin position="22"/>
        <end position="515"/>
    </location>
</feature>
<sequence>MHPHTHALISLCATAVALTLAGCGTSDPPGQDTDGAPTSSTGETTDGPTTDNVTEASGSCGDGVLDAGEECDDGADNGADRPCTPKCTKVACGDGYQGPGEGCDDGNTEDGDDCTSACQAPGCGDGVVSVGEECDDMNTDNSDGCLNSCQLASCGDGHVYVGTEPCDDGDGDNTDDCLDTCELARCGDGFVQDGVEACDDGDGDNSNECLTNCKPARCGDGFVQDGVEACDDGNEINNDSCKNDCSAPASCIDGVQNGGESDIDCGGLHCFGCLDTKVCDDNFDCKSGYCHEGQCVTPRHCRDIRDLGLESEDGIYSIDPDGQDGPLDALQVFCEMTFNGGGWQAVFNMMDKPIGEAAAQAMLDAITVNAPADVVLPDSNSPAILTEGLVLADFTEAVFGWAPTSGSDVARYGRLELAEGLAGVCYLDGYCGAGVDVGEFDIVPTGNTRLLRTGDGDDFPHVGLGFDEQIMLWGYDRQSSIFSNWANWNDQNMCCKAGNIEAIEVPGWRYTIYVR</sequence>
<evidence type="ECO:0000259" key="6">
    <source>
        <dbReference type="PROSITE" id="PS51406"/>
    </source>
</evidence>
<dbReference type="NCBIfam" id="NF040941">
    <property type="entry name" value="GGGWT_bact"/>
    <property type="match status" value="1"/>
</dbReference>